<dbReference type="PANTHER" id="PTHR30041">
    <property type="entry name" value="ARSENATE REDUCTASE"/>
    <property type="match status" value="1"/>
</dbReference>
<dbReference type="KEGG" id="pgz:C2E15_15695"/>
<reference evidence="5 6" key="1">
    <citation type="submission" date="2018-01" db="EMBL/GenBank/DDBJ databases">
        <title>Complete and assembled Genome of Pantoea gaviniae DSM22758T.</title>
        <authorList>
            <person name="Stevens M.J.A."/>
            <person name="Zurfluh K."/>
            <person name="Stephan R."/>
        </authorList>
    </citation>
    <scope>NUCLEOTIDE SEQUENCE [LARGE SCALE GENOMIC DNA]</scope>
    <source>
        <strain evidence="5 6">DSM 22758</strain>
    </source>
</reference>
<evidence type="ECO:0000256" key="2">
    <source>
        <dbReference type="ARBA" id="ARBA00023002"/>
    </source>
</evidence>
<evidence type="ECO:0000313" key="6">
    <source>
        <dbReference type="Proteomes" id="UP000238365"/>
    </source>
</evidence>
<dbReference type="GO" id="GO:0008794">
    <property type="term" value="F:arsenate reductase (glutaredoxin) activity"/>
    <property type="evidence" value="ECO:0007669"/>
    <property type="project" value="UniProtKB-UniRule"/>
</dbReference>
<dbReference type="Gene3D" id="3.40.30.10">
    <property type="entry name" value="Glutaredoxin"/>
    <property type="match status" value="1"/>
</dbReference>
<protein>
    <recommendedName>
        <fullName evidence="4">Arsenate reductase</fullName>
        <ecNumber evidence="4">1.20.4.1</ecNumber>
    </recommendedName>
</protein>
<dbReference type="CDD" id="cd03034">
    <property type="entry name" value="ArsC_ArsC"/>
    <property type="match status" value="1"/>
</dbReference>
<dbReference type="AlphaFoldDB" id="A0A2L0IIH3"/>
<evidence type="ECO:0000256" key="3">
    <source>
        <dbReference type="PROSITE-ProRule" id="PRU01282"/>
    </source>
</evidence>
<comment type="catalytic activity">
    <reaction evidence="4">
        <text>[glutaredoxin]-dithiol + arsenate + glutathione + H(+) = glutathionyl-S-S-[glutaredoxin] + arsenite + H2O</text>
        <dbReference type="Rhea" id="RHEA:22016"/>
        <dbReference type="Rhea" id="RHEA-COMP:10729"/>
        <dbReference type="Rhea" id="RHEA-COMP:17668"/>
        <dbReference type="ChEBI" id="CHEBI:15377"/>
        <dbReference type="ChEBI" id="CHEBI:15378"/>
        <dbReference type="ChEBI" id="CHEBI:29242"/>
        <dbReference type="ChEBI" id="CHEBI:29950"/>
        <dbReference type="ChEBI" id="CHEBI:48597"/>
        <dbReference type="ChEBI" id="CHEBI:57925"/>
        <dbReference type="ChEBI" id="CHEBI:146199"/>
        <dbReference type="EC" id="1.20.4.1"/>
    </reaction>
</comment>
<evidence type="ECO:0000256" key="4">
    <source>
        <dbReference type="RuleBase" id="RU362029"/>
    </source>
</evidence>
<dbReference type="Proteomes" id="UP000238365">
    <property type="component" value="Chromosome"/>
</dbReference>
<dbReference type="InterPro" id="IPR036249">
    <property type="entry name" value="Thioredoxin-like_sf"/>
</dbReference>
<organism evidence="5 6">
    <name type="scientific">Mixta gaviniae</name>
    <dbReference type="NCBI Taxonomy" id="665914"/>
    <lineage>
        <taxon>Bacteria</taxon>
        <taxon>Pseudomonadati</taxon>
        <taxon>Pseudomonadota</taxon>
        <taxon>Gammaproteobacteria</taxon>
        <taxon>Enterobacterales</taxon>
        <taxon>Erwiniaceae</taxon>
        <taxon>Mixta</taxon>
    </lineage>
</organism>
<dbReference type="EMBL" id="CP026377">
    <property type="protein sequence ID" value="AUX94370.1"/>
    <property type="molecule type" value="Genomic_DNA"/>
</dbReference>
<dbReference type="EC" id="1.20.4.1" evidence="4"/>
<dbReference type="Pfam" id="PF03960">
    <property type="entry name" value="ArsC"/>
    <property type="match status" value="1"/>
</dbReference>
<dbReference type="RefSeq" id="WP_104958198.1">
    <property type="nucleotide sequence ID" value="NZ_CP026377.1"/>
</dbReference>
<dbReference type="InterPro" id="IPR006660">
    <property type="entry name" value="Arsenate_reductase-like"/>
</dbReference>
<comment type="similarity">
    <text evidence="1 3 4">Belongs to the ArsC family.</text>
</comment>
<evidence type="ECO:0000256" key="1">
    <source>
        <dbReference type="ARBA" id="ARBA00007198"/>
    </source>
</evidence>
<name>A0A2L0IIH3_9GAMM</name>
<keyword evidence="6" id="KW-1185">Reference proteome</keyword>
<evidence type="ECO:0000313" key="5">
    <source>
        <dbReference type="EMBL" id="AUX94370.1"/>
    </source>
</evidence>
<gene>
    <name evidence="5" type="primary">arsC</name>
    <name evidence="5" type="ORF">C2E15_15695</name>
</gene>
<dbReference type="SUPFAM" id="SSF52833">
    <property type="entry name" value="Thioredoxin-like"/>
    <property type="match status" value="1"/>
</dbReference>
<sequence length="117" mass="12903">MTTVTIYHNPRCSKSRETLALLEQRGIKPEVVLYLQQPPDVATLRQLVQALGLGSARALMRDKEADYQALGLDDPTLSEEALLAALADHPKLIERPIVVAQGKARLGRPPEQVLEIL</sequence>
<dbReference type="PROSITE" id="PS51353">
    <property type="entry name" value="ARSC"/>
    <property type="match status" value="1"/>
</dbReference>
<proteinExistence type="inferred from homology"/>
<keyword evidence="2 4" id="KW-0560">Oxidoreductase</keyword>
<dbReference type="PANTHER" id="PTHR30041:SF4">
    <property type="entry name" value="ARSENATE REDUCTASE"/>
    <property type="match status" value="1"/>
</dbReference>
<dbReference type="NCBIfam" id="TIGR00014">
    <property type="entry name" value="arsC"/>
    <property type="match status" value="1"/>
</dbReference>
<accession>A0A2L0IIH3</accession>
<dbReference type="InterPro" id="IPR006659">
    <property type="entry name" value="Arsenate_reductase"/>
</dbReference>